<evidence type="ECO:0000259" key="1">
    <source>
        <dbReference type="Pfam" id="PF00134"/>
    </source>
</evidence>
<evidence type="ECO:0000313" key="3">
    <source>
        <dbReference type="Proteomes" id="UP000007305"/>
    </source>
</evidence>
<dbReference type="Gene3D" id="1.10.472.10">
    <property type="entry name" value="Cyclin-like"/>
    <property type="match status" value="1"/>
</dbReference>
<sequence>MVPNSYEMAASTLLCGEDSSSILDLEAGPRRRRRCCWRGAGRAGSPAWSSPCRPRTASPVSWRWRRRTCRGRTTPRGCAVGARISASGRTPSTGFGRFTRTKEGKSWTTQLLSVACLSLAAKMEETYVPPSLDLQLVLPIFNGAAYIYEAHVRRYFKISSYVSPSYSEHHRRVLQMTSLDACRSVKRFIDTHGPDALDRIIRAEHVVTALSVESYYSVLQGLSPPAPRPDAPRRPLPRQEEDFEVDFEEFGVKAGDSELDSADEAMTFAAPGVHSPEVTTGSSQSPELSLSVTPFLAAIAVPLEDKTSTVDFVWAIPLSLLFLGYYKFPLQRYMALVDLQEGNERLFYKLLIDNIEEPLVRPAKSMDPY</sequence>
<dbReference type="SUPFAM" id="SSF47954">
    <property type="entry name" value="Cyclin-like"/>
    <property type="match status" value="1"/>
</dbReference>
<feature type="domain" description="Cyclin N-terminal" evidence="1">
    <location>
        <begin position="97"/>
        <end position="137"/>
    </location>
</feature>
<dbReference type="InterPro" id="IPR036915">
    <property type="entry name" value="Cyclin-like_sf"/>
</dbReference>
<keyword evidence="3" id="KW-1185">Reference proteome</keyword>
<organism evidence="2 3">
    <name type="scientific">Zea mays</name>
    <name type="common">Maize</name>
    <dbReference type="NCBI Taxonomy" id="4577"/>
    <lineage>
        <taxon>Eukaryota</taxon>
        <taxon>Viridiplantae</taxon>
        <taxon>Streptophyta</taxon>
        <taxon>Embryophyta</taxon>
        <taxon>Tracheophyta</taxon>
        <taxon>Spermatophyta</taxon>
        <taxon>Magnoliopsida</taxon>
        <taxon>Liliopsida</taxon>
        <taxon>Poales</taxon>
        <taxon>Poaceae</taxon>
        <taxon>PACMAD clade</taxon>
        <taxon>Panicoideae</taxon>
        <taxon>Andropogonodae</taxon>
        <taxon>Andropogoneae</taxon>
        <taxon>Tripsacinae</taxon>
        <taxon>Zea</taxon>
    </lineage>
</organism>
<protein>
    <recommendedName>
        <fullName evidence="1">Cyclin N-terminal domain-containing protein</fullName>
    </recommendedName>
</protein>
<reference evidence="2" key="3">
    <citation type="submission" date="2021-05" db="UniProtKB">
        <authorList>
            <consortium name="EnsemblPlants"/>
        </authorList>
    </citation>
    <scope>IDENTIFICATION</scope>
    <source>
        <strain evidence="2">cv. B73</strain>
    </source>
</reference>
<evidence type="ECO:0000313" key="2">
    <source>
        <dbReference type="EnsemblPlants" id="Zm00001eb357770_P001"/>
    </source>
</evidence>
<dbReference type="Pfam" id="PF00134">
    <property type="entry name" value="Cyclin_N"/>
    <property type="match status" value="1"/>
</dbReference>
<proteinExistence type="predicted"/>
<name>A0A804QTT1_MAIZE</name>
<dbReference type="AlphaFoldDB" id="A0A804QTT1"/>
<reference evidence="3" key="1">
    <citation type="journal article" date="2009" name="Science">
        <title>The B73 maize genome: complexity, diversity, and dynamics.</title>
        <authorList>
            <person name="Schnable P.S."/>
            <person name="Ware D."/>
            <person name="Fulton R.S."/>
            <person name="Stein J.C."/>
            <person name="Wei F."/>
            <person name="Pasternak S."/>
            <person name="Liang C."/>
            <person name="Zhang J."/>
            <person name="Fulton L."/>
            <person name="Graves T.A."/>
            <person name="Minx P."/>
            <person name="Reily A.D."/>
            <person name="Courtney L."/>
            <person name="Kruchowski S.S."/>
            <person name="Tomlinson C."/>
            <person name="Strong C."/>
            <person name="Delehaunty K."/>
            <person name="Fronick C."/>
            <person name="Courtney B."/>
            <person name="Rock S.M."/>
            <person name="Belter E."/>
            <person name="Du F."/>
            <person name="Kim K."/>
            <person name="Abbott R.M."/>
            <person name="Cotton M."/>
            <person name="Levy A."/>
            <person name="Marchetto P."/>
            <person name="Ochoa K."/>
            <person name="Jackson S.M."/>
            <person name="Gillam B."/>
            <person name="Chen W."/>
            <person name="Yan L."/>
            <person name="Higginbotham J."/>
            <person name="Cardenas M."/>
            <person name="Waligorski J."/>
            <person name="Applebaum E."/>
            <person name="Phelps L."/>
            <person name="Falcone J."/>
            <person name="Kanchi K."/>
            <person name="Thane T."/>
            <person name="Scimone A."/>
            <person name="Thane N."/>
            <person name="Henke J."/>
            <person name="Wang T."/>
            <person name="Ruppert J."/>
            <person name="Shah N."/>
            <person name="Rotter K."/>
            <person name="Hodges J."/>
            <person name="Ingenthron E."/>
            <person name="Cordes M."/>
            <person name="Kohlberg S."/>
            <person name="Sgro J."/>
            <person name="Delgado B."/>
            <person name="Mead K."/>
            <person name="Chinwalla A."/>
            <person name="Leonard S."/>
            <person name="Crouse K."/>
            <person name="Collura K."/>
            <person name="Kudrna D."/>
            <person name="Currie J."/>
            <person name="He R."/>
            <person name="Angelova A."/>
            <person name="Rajasekar S."/>
            <person name="Mueller T."/>
            <person name="Lomeli R."/>
            <person name="Scara G."/>
            <person name="Ko A."/>
            <person name="Delaney K."/>
            <person name="Wissotski M."/>
            <person name="Lopez G."/>
            <person name="Campos D."/>
            <person name="Braidotti M."/>
            <person name="Ashley E."/>
            <person name="Golser W."/>
            <person name="Kim H."/>
            <person name="Lee S."/>
            <person name="Lin J."/>
            <person name="Dujmic Z."/>
            <person name="Kim W."/>
            <person name="Talag J."/>
            <person name="Zuccolo A."/>
            <person name="Fan C."/>
            <person name="Sebastian A."/>
            <person name="Kramer M."/>
            <person name="Spiegel L."/>
            <person name="Nascimento L."/>
            <person name="Zutavern T."/>
            <person name="Miller B."/>
            <person name="Ambroise C."/>
            <person name="Muller S."/>
            <person name="Spooner W."/>
            <person name="Narechania A."/>
            <person name="Ren L."/>
            <person name="Wei S."/>
            <person name="Kumari S."/>
            <person name="Faga B."/>
            <person name="Levy M.J."/>
            <person name="McMahan L."/>
            <person name="Van Buren P."/>
            <person name="Vaughn M.W."/>
            <person name="Ying K."/>
            <person name="Yeh C.-T."/>
            <person name="Emrich S.J."/>
            <person name="Jia Y."/>
            <person name="Kalyanaraman A."/>
            <person name="Hsia A.-P."/>
            <person name="Barbazuk W.B."/>
            <person name="Baucom R.S."/>
            <person name="Brutnell T.P."/>
            <person name="Carpita N.C."/>
            <person name="Chaparro C."/>
            <person name="Chia J.-M."/>
            <person name="Deragon J.-M."/>
            <person name="Estill J.C."/>
            <person name="Fu Y."/>
            <person name="Jeddeloh J.A."/>
            <person name="Han Y."/>
            <person name="Lee H."/>
            <person name="Li P."/>
            <person name="Lisch D.R."/>
            <person name="Liu S."/>
            <person name="Liu Z."/>
            <person name="Nagel D.H."/>
            <person name="McCann M.C."/>
            <person name="SanMiguel P."/>
            <person name="Myers A.M."/>
            <person name="Nettleton D."/>
            <person name="Nguyen J."/>
            <person name="Penning B.W."/>
            <person name="Ponnala L."/>
            <person name="Schneider K.L."/>
            <person name="Schwartz D.C."/>
            <person name="Sharma A."/>
            <person name="Soderlund C."/>
            <person name="Springer N.M."/>
            <person name="Sun Q."/>
            <person name="Wang H."/>
            <person name="Waterman M."/>
            <person name="Westerman R."/>
            <person name="Wolfgruber T.K."/>
            <person name="Yang L."/>
            <person name="Yu Y."/>
            <person name="Zhang L."/>
            <person name="Zhou S."/>
            <person name="Zhu Q."/>
            <person name="Bennetzen J.L."/>
            <person name="Dawe R.K."/>
            <person name="Jiang J."/>
            <person name="Jiang N."/>
            <person name="Presting G.G."/>
            <person name="Wessler S.R."/>
            <person name="Aluru S."/>
            <person name="Martienssen R.A."/>
            <person name="Clifton S.W."/>
            <person name="McCombie W.R."/>
            <person name="Wing R.A."/>
            <person name="Wilson R.K."/>
        </authorList>
    </citation>
    <scope>NUCLEOTIDE SEQUENCE [LARGE SCALE GENOMIC DNA]</scope>
    <source>
        <strain evidence="3">cv. B73</strain>
    </source>
</reference>
<dbReference type="InterPro" id="IPR006671">
    <property type="entry name" value="Cyclin_N"/>
</dbReference>
<dbReference type="Proteomes" id="UP000007305">
    <property type="component" value="Chromosome 8"/>
</dbReference>
<accession>A0A804QTT1</accession>
<dbReference type="Gramene" id="Zm00001eb357770_T001">
    <property type="protein sequence ID" value="Zm00001eb357770_P001"/>
    <property type="gene ID" value="Zm00001eb357770"/>
</dbReference>
<dbReference type="InParanoid" id="A0A804QTT1"/>
<dbReference type="Gene3D" id="1.20.1370.30">
    <property type="match status" value="1"/>
</dbReference>
<reference evidence="2" key="2">
    <citation type="submission" date="2019-07" db="EMBL/GenBank/DDBJ databases">
        <authorList>
            <person name="Seetharam A."/>
            <person name="Woodhouse M."/>
            <person name="Cannon E."/>
        </authorList>
    </citation>
    <scope>NUCLEOTIDE SEQUENCE [LARGE SCALE GENOMIC DNA]</scope>
    <source>
        <strain evidence="2">cv. B73</strain>
    </source>
</reference>
<dbReference type="EnsemblPlants" id="Zm00001eb357770_T001">
    <property type="protein sequence ID" value="Zm00001eb357770_P001"/>
    <property type="gene ID" value="Zm00001eb357770"/>
</dbReference>